<dbReference type="AlphaFoldDB" id="A0AA88KPK3"/>
<reference evidence="2 3" key="1">
    <citation type="journal article" date="2018" name="BMC Genomics">
        <title>The genome of Naegleria lovaniensis, the basis for a comparative approach to unravel pathogenicity factors of the human pathogenic amoeba N. fowleri.</title>
        <authorList>
            <person name="Liechti N."/>
            <person name="Schurch N."/>
            <person name="Bruggmann R."/>
            <person name="Wittwer M."/>
        </authorList>
    </citation>
    <scope>NUCLEOTIDE SEQUENCE [LARGE SCALE GENOMIC DNA]</scope>
    <source>
        <strain evidence="2 3">ATCC 30569</strain>
    </source>
</reference>
<gene>
    <name evidence="2" type="ORF">C9374_003312</name>
</gene>
<dbReference type="EMBL" id="PYSW02000018">
    <property type="protein sequence ID" value="KAG2385497.1"/>
    <property type="molecule type" value="Genomic_DNA"/>
</dbReference>
<dbReference type="RefSeq" id="XP_044549490.1">
    <property type="nucleotide sequence ID" value="XM_044692827.1"/>
</dbReference>
<evidence type="ECO:0000256" key="1">
    <source>
        <dbReference type="SAM" id="Phobius"/>
    </source>
</evidence>
<dbReference type="GeneID" id="68095767"/>
<keyword evidence="1" id="KW-0472">Membrane</keyword>
<name>A0AA88KPK3_NAELO</name>
<protein>
    <submittedName>
        <fullName evidence="2">Uncharacterized protein</fullName>
    </submittedName>
</protein>
<evidence type="ECO:0000313" key="3">
    <source>
        <dbReference type="Proteomes" id="UP000816034"/>
    </source>
</evidence>
<keyword evidence="1" id="KW-1133">Transmembrane helix</keyword>
<organism evidence="2 3">
    <name type="scientific">Naegleria lovaniensis</name>
    <name type="common">Amoeba</name>
    <dbReference type="NCBI Taxonomy" id="51637"/>
    <lineage>
        <taxon>Eukaryota</taxon>
        <taxon>Discoba</taxon>
        <taxon>Heterolobosea</taxon>
        <taxon>Tetramitia</taxon>
        <taxon>Eutetramitia</taxon>
        <taxon>Vahlkampfiidae</taxon>
        <taxon>Naegleria</taxon>
    </lineage>
</organism>
<accession>A0AA88KPK3</accession>
<keyword evidence="3" id="KW-1185">Reference proteome</keyword>
<feature type="transmembrane region" description="Helical" evidence="1">
    <location>
        <begin position="59"/>
        <end position="82"/>
    </location>
</feature>
<evidence type="ECO:0000313" key="2">
    <source>
        <dbReference type="EMBL" id="KAG2385497.1"/>
    </source>
</evidence>
<comment type="caution">
    <text evidence="2">The sequence shown here is derived from an EMBL/GenBank/DDBJ whole genome shotgun (WGS) entry which is preliminary data.</text>
</comment>
<sequence>MGCHLLPNECRTLVDYIIKIRLGRLSSCSSTCWQRMKEIYFKYIVPLTTKSKRMRRISWILVTLVAFSASGYVFIKLILLFFSNSLKSVLSPASIEELDAGNNFHGNSSSLEEQQDPLYCPNHCIMFLDRVKEHVQTSLMNQFSYSEEPGIPSWTNNSQHLRVVVCVVQVFCLANIVSRVLSCCFLDKRVINEKVLDQVEHVFSEKVIPTCIQQQLIKKVNEKDYHPSLIDNFKTPLHAHTITQYLSTLNHGIMMGNHLEDVLRSIRIENEKIPFSPCSLLLNSITNQVGFSAPWSQRIEEIWLQYCNACFDLLVSHVRNSTSAVLIKGELDKMLATSTRRSGTTSLPYEELLDDLSCFAKLDLELNI</sequence>
<keyword evidence="1" id="KW-0812">Transmembrane</keyword>
<dbReference type="Proteomes" id="UP000816034">
    <property type="component" value="Unassembled WGS sequence"/>
</dbReference>
<proteinExistence type="predicted"/>